<dbReference type="PANTHER" id="PTHR43377:SF1">
    <property type="entry name" value="BILIVERDIN REDUCTASE A"/>
    <property type="match status" value="1"/>
</dbReference>
<evidence type="ECO:0000313" key="5">
    <source>
        <dbReference type="Proteomes" id="UP000727993"/>
    </source>
</evidence>
<comment type="caution">
    <text evidence="4">The sequence shown here is derived from an EMBL/GenBank/DDBJ whole genome shotgun (WGS) entry which is preliminary data.</text>
</comment>
<dbReference type="PANTHER" id="PTHR43377">
    <property type="entry name" value="BILIVERDIN REDUCTASE A"/>
    <property type="match status" value="1"/>
</dbReference>
<dbReference type="Pfam" id="PF01408">
    <property type="entry name" value="GFO_IDH_MocA"/>
    <property type="match status" value="1"/>
</dbReference>
<sequence>MPSRCSTAVASDRSPAGRSDIKGEGPAIGFYGAGLIAMLHGFQLEQSPLPYRMGPIYDTDPKRAERFAEDFGGTAVNDPGEVVVADAVFVCTWTSEHRQLVARCVEAGRAVFCEKPLGVDVNDARAVSALVEGYDRPTMVGLVLRSSPAMLAVRELLAGALSPGEAGSPEGVGAVISVVFRDDQFLPNQGMYGSSWRTDRARAGSGVLLEHSIHDLDLIEWLFGPVRSVSALDTHIAGVDGIEDSVAATFRLAAGGTVSLTSVWHQVLSRPSQRHLEIFCERAMIEVLDDFDGPVNFTGPEADAATISLAGAELTAWLDERGVDTRSAETKFLAALGGESPRLDPGFEHALRAHVIADSAYASIAAGGGAVEVPCMG</sequence>
<reference evidence="4 5" key="1">
    <citation type="submission" date="2020-10" db="EMBL/GenBank/DDBJ databases">
        <title>Connecting structure to function with the recovery of over 1000 high-quality activated sludge metagenome-assembled genomes encoding full-length rRNA genes using long-read sequencing.</title>
        <authorList>
            <person name="Singleton C.M."/>
            <person name="Petriglieri F."/>
            <person name="Kristensen J.M."/>
            <person name="Kirkegaard R.H."/>
            <person name="Michaelsen T.Y."/>
            <person name="Andersen M.H."/>
            <person name="Karst S.M."/>
            <person name="Dueholm M.S."/>
            <person name="Nielsen P.H."/>
            <person name="Albertsen M."/>
        </authorList>
    </citation>
    <scope>NUCLEOTIDE SEQUENCE [LARGE SCALE GENOMIC DNA]</scope>
    <source>
        <strain evidence="4">Lyne_18-Q3-R50-59_MAXAC.006</strain>
    </source>
</reference>
<evidence type="ECO:0000259" key="3">
    <source>
        <dbReference type="Pfam" id="PF22725"/>
    </source>
</evidence>
<dbReference type="EMBL" id="JADJZA010000010">
    <property type="protein sequence ID" value="MBK9298691.1"/>
    <property type="molecule type" value="Genomic_DNA"/>
</dbReference>
<dbReference type="Proteomes" id="UP000727993">
    <property type="component" value="Unassembled WGS sequence"/>
</dbReference>
<dbReference type="SUPFAM" id="SSF55347">
    <property type="entry name" value="Glyceraldehyde-3-phosphate dehydrogenase-like, C-terminal domain"/>
    <property type="match status" value="1"/>
</dbReference>
<dbReference type="AlphaFoldDB" id="A0A936TEG7"/>
<evidence type="ECO:0000313" key="4">
    <source>
        <dbReference type="EMBL" id="MBK9298691.1"/>
    </source>
</evidence>
<evidence type="ECO:0000256" key="1">
    <source>
        <dbReference type="SAM" id="MobiDB-lite"/>
    </source>
</evidence>
<protein>
    <submittedName>
        <fullName evidence="4">Gfo/Idh/MocA family oxidoreductase</fullName>
    </submittedName>
</protein>
<feature type="domain" description="Gfo/Idh/MocA-like oxidoreductase N-terminal" evidence="2">
    <location>
        <begin position="28"/>
        <end position="141"/>
    </location>
</feature>
<dbReference type="Pfam" id="PF22725">
    <property type="entry name" value="GFO_IDH_MocA_C3"/>
    <property type="match status" value="1"/>
</dbReference>
<feature type="domain" description="GFO/IDH/MocA-like oxidoreductase" evidence="3">
    <location>
        <begin position="172"/>
        <end position="286"/>
    </location>
</feature>
<dbReference type="Gene3D" id="3.30.360.10">
    <property type="entry name" value="Dihydrodipicolinate Reductase, domain 2"/>
    <property type="match status" value="1"/>
</dbReference>
<dbReference type="InterPro" id="IPR051450">
    <property type="entry name" value="Gfo/Idh/MocA_Oxidoreductases"/>
</dbReference>
<dbReference type="Gene3D" id="3.40.50.720">
    <property type="entry name" value="NAD(P)-binding Rossmann-like Domain"/>
    <property type="match status" value="1"/>
</dbReference>
<name>A0A936TEG7_9ACTN</name>
<dbReference type="InterPro" id="IPR000683">
    <property type="entry name" value="Gfo/Idh/MocA-like_OxRdtase_N"/>
</dbReference>
<feature type="region of interest" description="Disordered" evidence="1">
    <location>
        <begin position="1"/>
        <end position="21"/>
    </location>
</feature>
<proteinExistence type="predicted"/>
<dbReference type="InterPro" id="IPR036291">
    <property type="entry name" value="NAD(P)-bd_dom_sf"/>
</dbReference>
<evidence type="ECO:0000259" key="2">
    <source>
        <dbReference type="Pfam" id="PF01408"/>
    </source>
</evidence>
<dbReference type="SUPFAM" id="SSF51735">
    <property type="entry name" value="NAD(P)-binding Rossmann-fold domains"/>
    <property type="match status" value="1"/>
</dbReference>
<accession>A0A936TEG7</accession>
<organism evidence="4 5">
    <name type="scientific">Candidatus Neomicrothrix subdominans</name>
    <dbReference type="NCBI Taxonomy" id="2954438"/>
    <lineage>
        <taxon>Bacteria</taxon>
        <taxon>Bacillati</taxon>
        <taxon>Actinomycetota</taxon>
        <taxon>Acidimicrobiia</taxon>
        <taxon>Acidimicrobiales</taxon>
        <taxon>Microthrixaceae</taxon>
        <taxon>Candidatus Neomicrothrix</taxon>
    </lineage>
</organism>
<dbReference type="GO" id="GO:0000166">
    <property type="term" value="F:nucleotide binding"/>
    <property type="evidence" value="ECO:0007669"/>
    <property type="project" value="InterPro"/>
</dbReference>
<gene>
    <name evidence="4" type="ORF">IPN02_18065</name>
</gene>
<dbReference type="InterPro" id="IPR055170">
    <property type="entry name" value="GFO_IDH_MocA-like_dom"/>
</dbReference>